<reference evidence="2" key="1">
    <citation type="submission" date="2017-02" db="UniProtKB">
        <authorList>
            <consortium name="WormBaseParasite"/>
        </authorList>
    </citation>
    <scope>IDENTIFICATION</scope>
</reference>
<dbReference type="Proteomes" id="UP000036681">
    <property type="component" value="Unplaced"/>
</dbReference>
<dbReference type="AlphaFoldDB" id="A0A0M3HNR9"/>
<protein>
    <submittedName>
        <fullName evidence="2">Uncharacterized protein</fullName>
    </submittedName>
</protein>
<evidence type="ECO:0000313" key="2">
    <source>
        <dbReference type="WBParaSite" id="ALUE_0000339301-mRNA-1"/>
    </source>
</evidence>
<sequence length="76" mass="8471">MLLARTLGGGESSAEVTTLPLSPRSQLVETHLLGGRIWRRLARAKFKTSYLTQTLVGRTRFQFRAEAQTPGSLPRM</sequence>
<dbReference type="WBParaSite" id="ALUE_0000339301-mRNA-1">
    <property type="protein sequence ID" value="ALUE_0000339301-mRNA-1"/>
    <property type="gene ID" value="ALUE_0000339301"/>
</dbReference>
<keyword evidence="1" id="KW-1185">Reference proteome</keyword>
<accession>A0A0M3HNR9</accession>
<organism evidence="1 2">
    <name type="scientific">Ascaris lumbricoides</name>
    <name type="common">Giant roundworm</name>
    <dbReference type="NCBI Taxonomy" id="6252"/>
    <lineage>
        <taxon>Eukaryota</taxon>
        <taxon>Metazoa</taxon>
        <taxon>Ecdysozoa</taxon>
        <taxon>Nematoda</taxon>
        <taxon>Chromadorea</taxon>
        <taxon>Rhabditida</taxon>
        <taxon>Spirurina</taxon>
        <taxon>Ascaridomorpha</taxon>
        <taxon>Ascaridoidea</taxon>
        <taxon>Ascarididae</taxon>
        <taxon>Ascaris</taxon>
    </lineage>
</organism>
<proteinExistence type="predicted"/>
<name>A0A0M3HNR9_ASCLU</name>
<evidence type="ECO:0000313" key="1">
    <source>
        <dbReference type="Proteomes" id="UP000036681"/>
    </source>
</evidence>